<evidence type="ECO:0000313" key="2">
    <source>
        <dbReference type="Proteomes" id="UP000228900"/>
    </source>
</evidence>
<evidence type="ECO:0000313" key="1">
    <source>
        <dbReference type="EMBL" id="PIT94568.1"/>
    </source>
</evidence>
<gene>
    <name evidence="1" type="ORF">COT98_02830</name>
</gene>
<dbReference type="Proteomes" id="UP000228900">
    <property type="component" value="Unassembled WGS sequence"/>
</dbReference>
<dbReference type="AlphaFoldDB" id="A0A2M6WP39"/>
<sequence>MLYKHLLASVRNSIITNCNNFSKNQTKGLKKSKTRHSVPGFSFLYSFFTFKQLIFGPDLDISQQILANLSLNWHG</sequence>
<dbReference type="EMBL" id="PFAQ01000042">
    <property type="protein sequence ID" value="PIT94568.1"/>
    <property type="molecule type" value="Genomic_DNA"/>
</dbReference>
<protein>
    <submittedName>
        <fullName evidence="1">Uncharacterized protein</fullName>
    </submittedName>
</protein>
<reference evidence="2" key="1">
    <citation type="submission" date="2017-09" db="EMBL/GenBank/DDBJ databases">
        <title>Depth-based differentiation of microbial function through sediment-hosted aquifers and enrichment of novel symbionts in the deep terrestrial subsurface.</title>
        <authorList>
            <person name="Probst A.J."/>
            <person name="Ladd B."/>
            <person name="Jarett J.K."/>
            <person name="Geller-Mcgrath D.E."/>
            <person name="Sieber C.M.K."/>
            <person name="Emerson J.B."/>
            <person name="Anantharaman K."/>
            <person name="Thomas B.C."/>
            <person name="Malmstrom R."/>
            <person name="Stieglmeier M."/>
            <person name="Klingl A."/>
            <person name="Woyke T."/>
            <person name="Ryan C.M."/>
            <person name="Banfield J.F."/>
        </authorList>
    </citation>
    <scope>NUCLEOTIDE SEQUENCE [LARGE SCALE GENOMIC DNA]</scope>
</reference>
<organism evidence="1 2">
    <name type="scientific">Candidatus Falkowbacteria bacterium CG10_big_fil_rev_8_21_14_0_10_39_9</name>
    <dbReference type="NCBI Taxonomy" id="1974566"/>
    <lineage>
        <taxon>Bacteria</taxon>
        <taxon>Candidatus Falkowiibacteriota</taxon>
    </lineage>
</organism>
<comment type="caution">
    <text evidence="1">The sequence shown here is derived from an EMBL/GenBank/DDBJ whole genome shotgun (WGS) entry which is preliminary data.</text>
</comment>
<proteinExistence type="predicted"/>
<name>A0A2M6WP39_9BACT</name>
<accession>A0A2M6WP39</accession>